<evidence type="ECO:0000256" key="18">
    <source>
        <dbReference type="ARBA" id="ARBA00033321"/>
    </source>
</evidence>
<evidence type="ECO:0000256" key="9">
    <source>
        <dbReference type="ARBA" id="ARBA00022519"/>
    </source>
</evidence>
<gene>
    <name evidence="22" type="ORF">GSH16_02330</name>
</gene>
<evidence type="ECO:0000256" key="13">
    <source>
        <dbReference type="ARBA" id="ARBA00023098"/>
    </source>
</evidence>
<dbReference type="InterPro" id="IPR026027">
    <property type="entry name" value="PcS"/>
</dbReference>
<evidence type="ECO:0000256" key="16">
    <source>
        <dbReference type="ARBA" id="ARBA00023211"/>
    </source>
</evidence>
<evidence type="ECO:0000256" key="5">
    <source>
        <dbReference type="ARBA" id="ARBA00013195"/>
    </source>
</evidence>
<keyword evidence="13 19" id="KW-0443">Lipid metabolism</keyword>
<accession>A0A6B0TNV4</accession>
<keyword evidence="16 19" id="KW-0464">Manganese</keyword>
<keyword evidence="17 19" id="KW-1208">Phospholipid metabolism</keyword>
<evidence type="ECO:0000256" key="19">
    <source>
        <dbReference type="PIRNR" id="PIRNR000851"/>
    </source>
</evidence>
<dbReference type="RefSeq" id="WP_160851465.1">
    <property type="nucleotide sequence ID" value="NZ_WUWG01000001.1"/>
</dbReference>
<keyword evidence="10 19" id="KW-0808">Transferase</keyword>
<feature type="transmembrane region" description="Helical" evidence="20">
    <location>
        <begin position="179"/>
        <end position="196"/>
    </location>
</feature>
<evidence type="ECO:0000256" key="7">
    <source>
        <dbReference type="ARBA" id="ARBA00022475"/>
    </source>
</evidence>
<reference evidence="22 23" key="1">
    <citation type="submission" date="2019-12" db="EMBL/GenBank/DDBJ databases">
        <title>Strain KN286 was isolated from seawater, which was collected from Caroline Seamount in the tropical western Pacific.</title>
        <authorList>
            <person name="Wang Q."/>
        </authorList>
    </citation>
    <scope>NUCLEOTIDE SEQUENCE [LARGE SCALE GENOMIC DNA]</scope>
    <source>
        <strain evidence="22 23">KN286</strain>
    </source>
</reference>
<proteinExistence type="inferred from homology"/>
<evidence type="ECO:0000256" key="6">
    <source>
        <dbReference type="ARBA" id="ARBA00015623"/>
    </source>
</evidence>
<feature type="transmembrane region" description="Helical" evidence="20">
    <location>
        <begin position="95"/>
        <end position="114"/>
    </location>
</feature>
<name>A0A6B0TNV4_9RHOB</name>
<comment type="function">
    <text evidence="19">Condenses choline with CDP-diglyceride to produce phosphatidylcholine and CMP.</text>
</comment>
<keyword evidence="7 19" id="KW-1003">Cell membrane</keyword>
<evidence type="ECO:0000256" key="20">
    <source>
        <dbReference type="SAM" id="Phobius"/>
    </source>
</evidence>
<comment type="caution">
    <text evidence="22">The sequence shown here is derived from an EMBL/GenBank/DDBJ whole genome shotgun (WGS) entry which is preliminary data.</text>
</comment>
<keyword evidence="21" id="KW-0732">Signal</keyword>
<feature type="transmembrane region" description="Helical" evidence="20">
    <location>
        <begin position="37"/>
        <end position="57"/>
    </location>
</feature>
<keyword evidence="8 19" id="KW-0444">Lipid biosynthesis</keyword>
<comment type="subcellular location">
    <subcellularLocation>
        <location evidence="3 19">Cell inner membrane</location>
        <topology evidence="3 19">Multi-pass membrane protein</topology>
    </subcellularLocation>
</comment>
<evidence type="ECO:0000256" key="8">
    <source>
        <dbReference type="ARBA" id="ARBA00022516"/>
    </source>
</evidence>
<keyword evidence="9 19" id="KW-0997">Cell inner membrane</keyword>
<evidence type="ECO:0000256" key="1">
    <source>
        <dbReference type="ARBA" id="ARBA00000958"/>
    </source>
</evidence>
<feature type="transmembrane region" description="Helical" evidence="20">
    <location>
        <begin position="202"/>
        <end position="222"/>
    </location>
</feature>
<evidence type="ECO:0000256" key="3">
    <source>
        <dbReference type="ARBA" id="ARBA00004429"/>
    </source>
</evidence>
<feature type="chain" id="PRO_5025502903" description="Phosphatidylcholine synthase" evidence="21">
    <location>
        <begin position="22"/>
        <end position="235"/>
    </location>
</feature>
<feature type="transmembrane region" description="Helical" evidence="20">
    <location>
        <begin position="149"/>
        <end position="167"/>
    </location>
</feature>
<keyword evidence="14 19" id="KW-0472">Membrane</keyword>
<comment type="catalytic activity">
    <reaction evidence="1 19">
        <text>a CDP-1,2-diacyl-sn-glycerol + choline = a 1,2-diacyl-sn-glycero-3-phosphocholine + CMP + H(+)</text>
        <dbReference type="Rhea" id="RHEA:14597"/>
        <dbReference type="ChEBI" id="CHEBI:15354"/>
        <dbReference type="ChEBI" id="CHEBI:15378"/>
        <dbReference type="ChEBI" id="CHEBI:57643"/>
        <dbReference type="ChEBI" id="CHEBI:58332"/>
        <dbReference type="ChEBI" id="CHEBI:60377"/>
        <dbReference type="EC" id="2.7.8.24"/>
    </reaction>
</comment>
<feature type="transmembrane region" description="Helical" evidence="20">
    <location>
        <begin position="69"/>
        <end position="89"/>
    </location>
</feature>
<evidence type="ECO:0000256" key="14">
    <source>
        <dbReference type="ARBA" id="ARBA00023136"/>
    </source>
</evidence>
<dbReference type="InterPro" id="IPR043130">
    <property type="entry name" value="CDP-OH_PTrfase_TM_dom"/>
</dbReference>
<organism evidence="22 23">
    <name type="scientific">Oceanomicrobium pacificus</name>
    <dbReference type="NCBI Taxonomy" id="2692916"/>
    <lineage>
        <taxon>Bacteria</taxon>
        <taxon>Pseudomonadati</taxon>
        <taxon>Pseudomonadota</taxon>
        <taxon>Alphaproteobacteria</taxon>
        <taxon>Rhodobacterales</taxon>
        <taxon>Paracoccaceae</taxon>
        <taxon>Oceanomicrobium</taxon>
    </lineage>
</organism>
<evidence type="ECO:0000256" key="17">
    <source>
        <dbReference type="ARBA" id="ARBA00023264"/>
    </source>
</evidence>
<evidence type="ECO:0000256" key="11">
    <source>
        <dbReference type="ARBA" id="ARBA00022692"/>
    </source>
</evidence>
<evidence type="ECO:0000256" key="12">
    <source>
        <dbReference type="ARBA" id="ARBA00022989"/>
    </source>
</evidence>
<keyword evidence="23" id="KW-1185">Reference proteome</keyword>
<evidence type="ECO:0000256" key="21">
    <source>
        <dbReference type="SAM" id="SignalP"/>
    </source>
</evidence>
<dbReference type="Gene3D" id="1.20.120.1760">
    <property type="match status" value="1"/>
</dbReference>
<dbReference type="GO" id="GO:0050520">
    <property type="term" value="F:phosphatidylcholine synthase activity"/>
    <property type="evidence" value="ECO:0007669"/>
    <property type="project" value="UniProtKB-EC"/>
</dbReference>
<dbReference type="GO" id="GO:0005886">
    <property type="term" value="C:plasma membrane"/>
    <property type="evidence" value="ECO:0007669"/>
    <property type="project" value="UniProtKB-SubCell"/>
</dbReference>
<keyword evidence="12 20" id="KW-1133">Transmembrane helix</keyword>
<dbReference type="AlphaFoldDB" id="A0A6B0TNV4"/>
<protein>
    <recommendedName>
        <fullName evidence="6 19">Phosphatidylcholine synthase</fullName>
        <shortName evidence="19">PC synthase</shortName>
        <shortName evidence="19">PCS</shortName>
        <ecNumber evidence="5 19">2.7.8.24</ecNumber>
    </recommendedName>
    <alternativeName>
        <fullName evidence="18 19">CDP-diglyceride-choline O-phosphatidyltransferase</fullName>
    </alternativeName>
</protein>
<dbReference type="PIRSF" id="PIRSF000851">
    <property type="entry name" value="PcS"/>
    <property type="match status" value="1"/>
</dbReference>
<dbReference type="GO" id="GO:0008654">
    <property type="term" value="P:phospholipid biosynthetic process"/>
    <property type="evidence" value="ECO:0007669"/>
    <property type="project" value="UniProtKB-KW"/>
</dbReference>
<comment type="similarity">
    <text evidence="4 19">Belongs to the CDP-alcohol phosphatidyltransferase class-I family.</text>
</comment>
<keyword evidence="11 20" id="KW-0812">Transmembrane</keyword>
<evidence type="ECO:0000256" key="2">
    <source>
        <dbReference type="ARBA" id="ARBA00001936"/>
    </source>
</evidence>
<sequence length="235" mass="25936">MTRQTLAFCVHLFTASGAALALFAMLEAGANDWKMMFFFLLLALIVDGIDGPLARWAHVKKFAPHWDGVLLDLIIDFLTYVFIPAYALAQAGLMSAWGGWLCAIAIVTTGVVYFADTRMKTEDNSFSGFPGCWNMVMLVIFALRPSEWAIIGIVGTLCVAQFVPLKFIHPVRTERWRRLSLPVMLAWCMIALWIGLEDFETPPLAAAGLIATTLYLTFAGIAMQVVPARKPTAAE</sequence>
<dbReference type="Proteomes" id="UP000436016">
    <property type="component" value="Unassembled WGS sequence"/>
</dbReference>
<evidence type="ECO:0000313" key="22">
    <source>
        <dbReference type="EMBL" id="MXU64269.1"/>
    </source>
</evidence>
<feature type="transmembrane region" description="Helical" evidence="20">
    <location>
        <begin position="126"/>
        <end position="143"/>
    </location>
</feature>
<dbReference type="EC" id="2.7.8.24" evidence="5 19"/>
<dbReference type="EMBL" id="WUWG01000001">
    <property type="protein sequence ID" value="MXU64269.1"/>
    <property type="molecule type" value="Genomic_DNA"/>
</dbReference>
<keyword evidence="15 19" id="KW-0594">Phospholipid biosynthesis</keyword>
<evidence type="ECO:0000256" key="10">
    <source>
        <dbReference type="ARBA" id="ARBA00022679"/>
    </source>
</evidence>
<evidence type="ECO:0000256" key="4">
    <source>
        <dbReference type="ARBA" id="ARBA00010441"/>
    </source>
</evidence>
<comment type="cofactor">
    <cofactor evidence="2 19">
        <name>Mn(2+)</name>
        <dbReference type="ChEBI" id="CHEBI:29035"/>
    </cofactor>
</comment>
<evidence type="ECO:0000313" key="23">
    <source>
        <dbReference type="Proteomes" id="UP000436016"/>
    </source>
</evidence>
<feature type="signal peptide" evidence="21">
    <location>
        <begin position="1"/>
        <end position="21"/>
    </location>
</feature>
<evidence type="ECO:0000256" key="15">
    <source>
        <dbReference type="ARBA" id="ARBA00023209"/>
    </source>
</evidence>